<evidence type="ECO:0000313" key="1">
    <source>
        <dbReference type="EMBL" id="AOX17241.1"/>
    </source>
</evidence>
<dbReference type="AlphaFoldDB" id="A0A1D8UUE2"/>
<dbReference type="Proteomes" id="UP000179145">
    <property type="component" value="Chromosome"/>
</dbReference>
<dbReference type="EMBL" id="CP014674">
    <property type="protein sequence ID" value="AOX17241.1"/>
    <property type="molecule type" value="Genomic_DNA"/>
</dbReference>
<dbReference type="Gene3D" id="3.40.190.10">
    <property type="entry name" value="Periplasmic binding protein-like II"/>
    <property type="match status" value="1"/>
</dbReference>
<dbReference type="GO" id="GO:0022857">
    <property type="term" value="F:transmembrane transporter activity"/>
    <property type="evidence" value="ECO:0007669"/>
    <property type="project" value="InterPro"/>
</dbReference>
<name>A0A1D8UUE2_9PROT</name>
<reference evidence="1 2" key="1">
    <citation type="journal article" date="2016" name="Microb. Cell Fact.">
        <title>Dissection of exopolysaccharide biosynthesis in Kozakia baliensis.</title>
        <authorList>
            <person name="Brandt J.U."/>
            <person name="Jakob F."/>
            <person name="Behr J."/>
            <person name="Geissler A.J."/>
            <person name="Vogel R.F."/>
        </authorList>
    </citation>
    <scope>NUCLEOTIDE SEQUENCE [LARGE SCALE GENOMIC DNA]</scope>
    <source>
        <strain evidence="1 2">DSM 14400</strain>
    </source>
</reference>
<dbReference type="eggNOG" id="COG2113">
    <property type="taxonomic scope" value="Bacteria"/>
</dbReference>
<evidence type="ECO:0000313" key="2">
    <source>
        <dbReference type="Proteomes" id="UP000179145"/>
    </source>
</evidence>
<dbReference type="STRING" id="153496.A0U89_08970"/>
<gene>
    <name evidence="1" type="ORF">A0U89_08970</name>
</gene>
<dbReference type="InterPro" id="IPR007210">
    <property type="entry name" value="ABC_Gly_betaine_transp_sub-bd"/>
</dbReference>
<proteinExistence type="predicted"/>
<keyword evidence="2" id="KW-1185">Reference proteome</keyword>
<dbReference type="SUPFAM" id="SSF53850">
    <property type="entry name" value="Periplasmic binding protein-like II"/>
    <property type="match status" value="1"/>
</dbReference>
<dbReference type="GO" id="GO:0043190">
    <property type="term" value="C:ATP-binding cassette (ABC) transporter complex"/>
    <property type="evidence" value="ECO:0007669"/>
    <property type="project" value="InterPro"/>
</dbReference>
<dbReference type="Pfam" id="PF04069">
    <property type="entry name" value="OpuAC"/>
    <property type="match status" value="1"/>
</dbReference>
<accession>A0A1D8UUE2</accession>
<protein>
    <submittedName>
        <fullName evidence="1">Uncharacterized protein</fullName>
    </submittedName>
</protein>
<organism evidence="1 2">
    <name type="scientific">Kozakia baliensis</name>
    <dbReference type="NCBI Taxonomy" id="153496"/>
    <lineage>
        <taxon>Bacteria</taxon>
        <taxon>Pseudomonadati</taxon>
        <taxon>Pseudomonadota</taxon>
        <taxon>Alphaproteobacteria</taxon>
        <taxon>Acetobacterales</taxon>
        <taxon>Acetobacteraceae</taxon>
        <taxon>Kozakia</taxon>
    </lineage>
</organism>
<dbReference type="RefSeq" id="WP_029605813.1">
    <property type="nucleotide sequence ID" value="NZ_BJVW01000001.1"/>
</dbReference>
<dbReference type="OrthoDB" id="9787902at2"/>
<dbReference type="Gene3D" id="3.40.190.100">
    <property type="entry name" value="Glycine betaine-binding periplasmic protein, domain 2"/>
    <property type="match status" value="1"/>
</dbReference>
<dbReference type="KEGG" id="kba:A0U89_08970"/>
<sequence>MTAITLGHLRDALHAGCASAVARVLDAYEVEVDFVDADADELPGMLDNGEIDLLVSAWLPRDAGFVQHGMRLIGLLYRPVYVWASTKPLGPIDTLTSEQVGRFITVSQDAPRLKAALATLPNLAGTPVETCDEEVLYERVSAAAEAGEALVAMIAQPHALFHTDMLHVLEDAQERLGGEMEARMMVRETVAACADSDMLDELSEMTLGNKVMSALDYTIQVEGVDPEDAAEAWQRGRLVPR</sequence>